<evidence type="ECO:0000259" key="2">
    <source>
        <dbReference type="PROSITE" id="PS51391"/>
    </source>
</evidence>
<name>A0AAD4LTN2_9AGAM</name>
<comment type="caution">
    <text evidence="3">The sequence shown here is derived from an EMBL/GenBank/DDBJ whole genome shotgun (WGS) entry which is preliminary data.</text>
</comment>
<dbReference type="InterPro" id="IPR054127">
    <property type="entry name" value="Pcf11_C"/>
</dbReference>
<feature type="compositionally biased region" description="Low complexity" evidence="1">
    <location>
        <begin position="355"/>
        <end position="365"/>
    </location>
</feature>
<dbReference type="InterPro" id="IPR008942">
    <property type="entry name" value="ENTH_VHS"/>
</dbReference>
<protein>
    <recommendedName>
        <fullName evidence="2">CID domain-containing protein</fullName>
    </recommendedName>
</protein>
<proteinExistence type="predicted"/>
<dbReference type="InterPro" id="IPR045154">
    <property type="entry name" value="PCF11-like"/>
</dbReference>
<dbReference type="GO" id="GO:0005849">
    <property type="term" value="C:mRNA cleavage factor complex"/>
    <property type="evidence" value="ECO:0007669"/>
    <property type="project" value="TreeGrafter"/>
</dbReference>
<reference evidence="3" key="1">
    <citation type="submission" date="2022-01" db="EMBL/GenBank/DDBJ databases">
        <title>Comparative genomics reveals a dynamic genome evolution in the ectomycorrhizal milk-cap (Lactarius) mushrooms.</title>
        <authorList>
            <consortium name="DOE Joint Genome Institute"/>
            <person name="Lebreton A."/>
            <person name="Tang N."/>
            <person name="Kuo A."/>
            <person name="LaButti K."/>
            <person name="Drula E."/>
            <person name="Barry K."/>
            <person name="Clum A."/>
            <person name="Lipzen A."/>
            <person name="Mousain D."/>
            <person name="Ng V."/>
            <person name="Wang R."/>
            <person name="Wang X."/>
            <person name="Dai Y."/>
            <person name="Henrissat B."/>
            <person name="Grigoriev I.V."/>
            <person name="Guerin-Laguette A."/>
            <person name="Yu F."/>
            <person name="Martin F.M."/>
        </authorList>
    </citation>
    <scope>NUCLEOTIDE SEQUENCE</scope>
    <source>
        <strain evidence="3">QP</strain>
    </source>
</reference>
<evidence type="ECO:0000313" key="3">
    <source>
        <dbReference type="EMBL" id="KAH8999243.1"/>
    </source>
</evidence>
<dbReference type="Pfam" id="PF21936">
    <property type="entry name" value="Pcf11_C"/>
    <property type="match status" value="1"/>
</dbReference>
<dbReference type="InterPro" id="IPR006569">
    <property type="entry name" value="CID_dom"/>
</dbReference>
<dbReference type="SMART" id="SM00582">
    <property type="entry name" value="RPR"/>
    <property type="match status" value="1"/>
</dbReference>
<sequence>MSMYPQQQAYSQPSFPHGYPLQQPSYALPSSSIYPVDPGAFRSDYTARLAGLTDNSRVIIQALSMYAHDFSRWGDVVTQCIEAHIRRVPPEIKLPAFYLVDALSKNVFDPYAGLFASIVAPLFLETYHQVDQQTRGKMEEMLLTWRTGAPNGRELFGIGPQLAIERGIWPSNPGQGSSHSSNAFVPKSQVLSELEFALRQKERVLQNNPYDSVASNHIGILSQLRKLVETGVSQEELAQILAQLRTLVRPNPTNLAPTPAPATPTPVKYPHTAPYPPSFTYQQTVVPNASLVHPQYPMAHTLTYTNSAQQVQAPDTSRPLSNPVIASTASSAIPNISGLFEALVKAGVVSATSTPTGAGATTQAQDDSKIQSHDTQPPRESSVEDARVYRRAILAEDVKFSSAEISRHRPNIVHFLYDRMPVQCKQCGVRFSDTAQGKKTMQEHLDMHFRQNRKASQSVGRGHSRSWFLGVEDWIRDLPYSSDDKDMTGFSSRLSNTKAVASAESARRDAELRARFVVVPPGDEAKHITCPICKEAFKSEFNEEDEEWIWKNALKVDDKIYHATCHAEALLTNGSLSARLRQGFIGSRSGTPDAPSLRSTPPQSGKAELPSPSSKLGMKRKVEVDSTDGRPDGSPPLKKVILAAYA</sequence>
<dbReference type="Proteomes" id="UP001201163">
    <property type="component" value="Unassembled WGS sequence"/>
</dbReference>
<dbReference type="EMBL" id="JAKELL010000004">
    <property type="protein sequence ID" value="KAH8999243.1"/>
    <property type="molecule type" value="Genomic_DNA"/>
</dbReference>
<dbReference type="PANTHER" id="PTHR15921">
    <property type="entry name" value="PRE-MRNA CLEAVAGE COMPLEX II"/>
    <property type="match status" value="1"/>
</dbReference>
<dbReference type="GO" id="GO:0006369">
    <property type="term" value="P:termination of RNA polymerase II transcription"/>
    <property type="evidence" value="ECO:0007669"/>
    <property type="project" value="InterPro"/>
</dbReference>
<dbReference type="Pfam" id="PF04818">
    <property type="entry name" value="CID"/>
    <property type="match status" value="1"/>
</dbReference>
<evidence type="ECO:0000256" key="1">
    <source>
        <dbReference type="SAM" id="MobiDB-lite"/>
    </source>
</evidence>
<dbReference type="CDD" id="cd16982">
    <property type="entry name" value="CID_Pcf11"/>
    <property type="match status" value="1"/>
</dbReference>
<feature type="compositionally biased region" description="Basic and acidic residues" evidence="1">
    <location>
        <begin position="620"/>
        <end position="631"/>
    </location>
</feature>
<gene>
    <name evidence="3" type="ORF">EDB92DRAFT_1833171</name>
</gene>
<dbReference type="Gene3D" id="1.25.40.90">
    <property type="match status" value="1"/>
</dbReference>
<feature type="region of interest" description="Disordered" evidence="1">
    <location>
        <begin position="355"/>
        <end position="385"/>
    </location>
</feature>
<evidence type="ECO:0000313" key="4">
    <source>
        <dbReference type="Proteomes" id="UP001201163"/>
    </source>
</evidence>
<dbReference type="GO" id="GO:0005737">
    <property type="term" value="C:cytoplasm"/>
    <property type="evidence" value="ECO:0007669"/>
    <property type="project" value="TreeGrafter"/>
</dbReference>
<dbReference type="GO" id="GO:0031124">
    <property type="term" value="P:mRNA 3'-end processing"/>
    <property type="evidence" value="ECO:0007669"/>
    <property type="project" value="InterPro"/>
</dbReference>
<dbReference type="GO" id="GO:0000993">
    <property type="term" value="F:RNA polymerase II complex binding"/>
    <property type="evidence" value="ECO:0007669"/>
    <property type="project" value="InterPro"/>
</dbReference>
<keyword evidence="4" id="KW-1185">Reference proteome</keyword>
<dbReference type="PROSITE" id="PS51391">
    <property type="entry name" value="CID"/>
    <property type="match status" value="1"/>
</dbReference>
<feature type="domain" description="CID" evidence="2">
    <location>
        <begin position="37"/>
        <end position="172"/>
    </location>
</feature>
<dbReference type="InterPro" id="IPR047415">
    <property type="entry name" value="Pcf11_CID"/>
</dbReference>
<feature type="region of interest" description="Disordered" evidence="1">
    <location>
        <begin position="585"/>
        <end position="638"/>
    </location>
</feature>
<dbReference type="SUPFAM" id="SSF48464">
    <property type="entry name" value="ENTH/VHS domain"/>
    <property type="match status" value="1"/>
</dbReference>
<dbReference type="GO" id="GO:0003729">
    <property type="term" value="F:mRNA binding"/>
    <property type="evidence" value="ECO:0007669"/>
    <property type="project" value="InterPro"/>
</dbReference>
<accession>A0AAD4LTN2</accession>
<dbReference type="PANTHER" id="PTHR15921:SF3">
    <property type="entry name" value="PRE-MRNA CLEAVAGE COMPLEX 2 PROTEIN PCF11"/>
    <property type="match status" value="1"/>
</dbReference>
<organism evidence="3 4">
    <name type="scientific">Lactarius akahatsu</name>
    <dbReference type="NCBI Taxonomy" id="416441"/>
    <lineage>
        <taxon>Eukaryota</taxon>
        <taxon>Fungi</taxon>
        <taxon>Dikarya</taxon>
        <taxon>Basidiomycota</taxon>
        <taxon>Agaricomycotina</taxon>
        <taxon>Agaricomycetes</taxon>
        <taxon>Russulales</taxon>
        <taxon>Russulaceae</taxon>
        <taxon>Lactarius</taxon>
    </lineage>
</organism>
<dbReference type="AlphaFoldDB" id="A0AAD4LTN2"/>